<keyword evidence="2" id="KW-1133">Transmembrane helix</keyword>
<name>A0A3N0GPH4_9ACTN</name>
<evidence type="ECO:0000256" key="1">
    <source>
        <dbReference type="ARBA" id="ARBA00006739"/>
    </source>
</evidence>
<dbReference type="OrthoDB" id="9797819at2"/>
<feature type="transmembrane region" description="Helical" evidence="2">
    <location>
        <begin position="270"/>
        <end position="291"/>
    </location>
</feature>
<dbReference type="PANTHER" id="PTHR48090">
    <property type="entry name" value="UNDECAPRENYL-PHOSPHATE 4-DEOXY-4-FORMAMIDO-L-ARABINOSE TRANSFERASE-RELATED"/>
    <property type="match status" value="1"/>
</dbReference>
<evidence type="ECO:0000256" key="2">
    <source>
        <dbReference type="SAM" id="Phobius"/>
    </source>
</evidence>
<dbReference type="Pfam" id="PF26629">
    <property type="entry name" value="GT2_TM_C"/>
    <property type="match status" value="1"/>
</dbReference>
<sequence>MPAELAGAAALEGVSVRRSEGDPEVFLLVPPDDVPEPEVTILVPAVNEAITIAEFVSWCHEGLRDAGTTGEILIVDSSEDDTPTIAVSGGARVLHTPRRGLGRAYIDAIPFVRGKYVVMGDADCTYDFRRLAPFVETMRSGTEYAMGSRWKGSIEPGAMPWLHQYFGTPVTTWILNRVYGSKFSDIHCGMRGITRDALVRMGITSQSWEYASEMVLKSVRMGLVTREVPVTFLKDREGRLSHHKRSGWFSPFAAAWINLRAMFVNGAEFFLFKPGILAFVLGLLMVLPLSFGDITVGSITFSLLTMLVGVVLGTIGLHSFYLGCLAHVFLDYGGNHRERWRRLFSYTRAVLTAMAIFTLGLGLFAALVVRFFTDGRTLPAASATINHLGVLGLFLMIVGFSTFSFTLLLHATGVRYGPAASDE</sequence>
<protein>
    <submittedName>
        <fullName evidence="5">Glycosyltransferase family 2 protein</fullName>
    </submittedName>
</protein>
<dbReference type="GO" id="GO:0016740">
    <property type="term" value="F:transferase activity"/>
    <property type="evidence" value="ECO:0007669"/>
    <property type="project" value="UniProtKB-KW"/>
</dbReference>
<feature type="transmembrane region" description="Helical" evidence="2">
    <location>
        <begin position="385"/>
        <end position="409"/>
    </location>
</feature>
<dbReference type="InterPro" id="IPR001173">
    <property type="entry name" value="Glyco_trans_2-like"/>
</dbReference>
<comment type="similarity">
    <text evidence="1">Belongs to the glycosyltransferase 2 family.</text>
</comment>
<evidence type="ECO:0000313" key="5">
    <source>
        <dbReference type="EMBL" id="RNM14383.1"/>
    </source>
</evidence>
<keyword evidence="5" id="KW-0808">Transferase</keyword>
<reference evidence="5 6" key="1">
    <citation type="submission" date="2018-11" db="EMBL/GenBank/DDBJ databases">
        <authorList>
            <person name="Li F."/>
        </authorList>
    </citation>
    <scope>NUCLEOTIDE SEQUENCE [LARGE SCALE GENOMIC DNA]</scope>
    <source>
        <strain evidence="5 6">Gsoil 818</strain>
    </source>
</reference>
<feature type="domain" description="Glycosyltransferase 2-like" evidence="3">
    <location>
        <begin position="40"/>
        <end position="198"/>
    </location>
</feature>
<keyword evidence="2" id="KW-0812">Transmembrane</keyword>
<dbReference type="CDD" id="cd04179">
    <property type="entry name" value="DPM_DPG-synthase_like"/>
    <property type="match status" value="1"/>
</dbReference>
<dbReference type="SUPFAM" id="SSF53448">
    <property type="entry name" value="Nucleotide-diphospho-sugar transferases"/>
    <property type="match status" value="1"/>
</dbReference>
<feature type="transmembrane region" description="Helical" evidence="2">
    <location>
        <begin position="303"/>
        <end position="330"/>
    </location>
</feature>
<dbReference type="AlphaFoldDB" id="A0A3N0GPH4"/>
<feature type="transmembrane region" description="Helical" evidence="2">
    <location>
        <begin position="350"/>
        <end position="373"/>
    </location>
</feature>
<dbReference type="Pfam" id="PF00535">
    <property type="entry name" value="Glycos_transf_2"/>
    <property type="match status" value="1"/>
</dbReference>
<evidence type="ECO:0000313" key="6">
    <source>
        <dbReference type="Proteomes" id="UP000279994"/>
    </source>
</evidence>
<dbReference type="Gene3D" id="3.90.550.10">
    <property type="entry name" value="Spore Coat Polysaccharide Biosynthesis Protein SpsA, Chain A"/>
    <property type="match status" value="1"/>
</dbReference>
<accession>A0A3N0GPH4</accession>
<keyword evidence="2" id="KW-0472">Membrane</keyword>
<dbReference type="PANTHER" id="PTHR48090:SF7">
    <property type="entry name" value="RFBJ PROTEIN"/>
    <property type="match status" value="1"/>
</dbReference>
<dbReference type="InterPro" id="IPR029044">
    <property type="entry name" value="Nucleotide-diphossugar_trans"/>
</dbReference>
<dbReference type="EMBL" id="RJSF01000040">
    <property type="protein sequence ID" value="RNM14383.1"/>
    <property type="molecule type" value="Genomic_DNA"/>
</dbReference>
<dbReference type="Proteomes" id="UP000279994">
    <property type="component" value="Unassembled WGS sequence"/>
</dbReference>
<evidence type="ECO:0000259" key="4">
    <source>
        <dbReference type="Pfam" id="PF26629"/>
    </source>
</evidence>
<gene>
    <name evidence="5" type="ORF">EFL26_12525</name>
</gene>
<evidence type="ECO:0000259" key="3">
    <source>
        <dbReference type="Pfam" id="PF00535"/>
    </source>
</evidence>
<dbReference type="InterPro" id="IPR058718">
    <property type="entry name" value="Agl6_TM_C"/>
</dbReference>
<keyword evidence="6" id="KW-1185">Reference proteome</keyword>
<dbReference type="InterPro" id="IPR050256">
    <property type="entry name" value="Glycosyltransferase_2"/>
</dbReference>
<comment type="caution">
    <text evidence="5">The sequence shown here is derived from an EMBL/GenBank/DDBJ whole genome shotgun (WGS) entry which is preliminary data.</text>
</comment>
<feature type="domain" description="Low-salt glycan biosynthesis hexosyltransferase Agl6 C-terminal transmembrane region" evidence="4">
    <location>
        <begin position="325"/>
        <end position="412"/>
    </location>
</feature>
<proteinExistence type="inferred from homology"/>
<organism evidence="5 6">
    <name type="scientific">Nocardioides pocheonensis</name>
    <dbReference type="NCBI Taxonomy" id="661485"/>
    <lineage>
        <taxon>Bacteria</taxon>
        <taxon>Bacillati</taxon>
        <taxon>Actinomycetota</taxon>
        <taxon>Actinomycetes</taxon>
        <taxon>Propionibacteriales</taxon>
        <taxon>Nocardioidaceae</taxon>
        <taxon>Nocardioides</taxon>
    </lineage>
</organism>